<dbReference type="InterPro" id="IPR041512">
    <property type="entry name" value="APOBEC3H"/>
</dbReference>
<dbReference type="InterPro" id="IPR016193">
    <property type="entry name" value="Cytidine_deaminase-like"/>
</dbReference>
<dbReference type="GeneTree" id="ENSGT00940000161999"/>
<dbReference type="GO" id="GO:0046872">
    <property type="term" value="F:metal ion binding"/>
    <property type="evidence" value="ECO:0007669"/>
    <property type="project" value="UniProtKB-KW"/>
</dbReference>
<sequence>IDGTTFEVNFGHDWEKKTYLCYEVEVREGDAWVPGKELQGFLCNQGADTHREPGHAELCFLDRVRSWHLDGGKQYRLTCYMSWTPSPDCALELVQFLSENSHVSLRIFAAGIRTRFHGHEDGLRQLRDAGAQLAIMTLHELQHCWDTFVDNQGQPFRARDELEVHIGAQCQKLKSI</sequence>
<dbReference type="GO" id="GO:0004126">
    <property type="term" value="F:cytidine deaminase activity"/>
    <property type="evidence" value="ECO:0007669"/>
    <property type="project" value="TreeGrafter"/>
</dbReference>
<dbReference type="PANTHER" id="PTHR13857:SF20">
    <property type="entry name" value="DNA DC-DU-EDITING ENZYME APOBEC-3G"/>
    <property type="match status" value="1"/>
</dbReference>
<protein>
    <submittedName>
        <fullName evidence="4">Uncharacterized protein</fullName>
    </submittedName>
</protein>
<dbReference type="Gene3D" id="3.40.140.10">
    <property type="entry name" value="Cytidine Deaminase, domain 2"/>
    <property type="match status" value="1"/>
</dbReference>
<dbReference type="CDD" id="cd01283">
    <property type="entry name" value="cytidine_deaminase"/>
    <property type="match status" value="1"/>
</dbReference>
<dbReference type="eggNOG" id="KOG4075">
    <property type="taxonomic scope" value="Eukaryota"/>
</dbReference>
<evidence type="ECO:0000313" key="4">
    <source>
        <dbReference type="Ensembl" id="ENSMLUP00000000465.2"/>
    </source>
</evidence>
<keyword evidence="1" id="KW-0479">Metal-binding</keyword>
<keyword evidence="2" id="KW-0378">Hydrolase</keyword>
<dbReference type="PANTHER" id="PTHR13857">
    <property type="entry name" value="MRNA EDITING ENZYME"/>
    <property type="match status" value="1"/>
</dbReference>
<proteinExistence type="predicted"/>
<evidence type="ECO:0000256" key="3">
    <source>
        <dbReference type="ARBA" id="ARBA00022833"/>
    </source>
</evidence>
<dbReference type="InterPro" id="IPR050610">
    <property type="entry name" value="APOBEC_Cyt_Deaminase"/>
</dbReference>
<reference evidence="4" key="3">
    <citation type="submission" date="2025-09" db="UniProtKB">
        <authorList>
            <consortium name="Ensembl"/>
        </authorList>
    </citation>
    <scope>IDENTIFICATION</scope>
</reference>
<reference evidence="4" key="2">
    <citation type="submission" date="2025-08" db="UniProtKB">
        <authorList>
            <consortium name="Ensembl"/>
        </authorList>
    </citation>
    <scope>IDENTIFICATION</scope>
</reference>
<dbReference type="Ensembl" id="ENSMLUT00000000513.2">
    <property type="protein sequence ID" value="ENSMLUP00000000465.2"/>
    <property type="gene ID" value="ENSMLUG00000000517.2"/>
</dbReference>
<dbReference type="AlphaFoldDB" id="G1NTH0"/>
<evidence type="ECO:0000256" key="2">
    <source>
        <dbReference type="ARBA" id="ARBA00022801"/>
    </source>
</evidence>
<evidence type="ECO:0000256" key="1">
    <source>
        <dbReference type="ARBA" id="ARBA00022723"/>
    </source>
</evidence>
<dbReference type="GO" id="GO:0005634">
    <property type="term" value="C:nucleus"/>
    <property type="evidence" value="ECO:0007669"/>
    <property type="project" value="TreeGrafter"/>
</dbReference>
<dbReference type="EMBL" id="AAPE02063005">
    <property type="status" value="NOT_ANNOTATED_CDS"/>
    <property type="molecule type" value="Genomic_DNA"/>
</dbReference>
<dbReference type="GO" id="GO:0000932">
    <property type="term" value="C:P-body"/>
    <property type="evidence" value="ECO:0007669"/>
    <property type="project" value="TreeGrafter"/>
</dbReference>
<accession>G1NTH0</accession>
<dbReference type="GO" id="GO:0045869">
    <property type="term" value="P:negative regulation of single stranded viral RNA replication via double stranded DNA intermediate"/>
    <property type="evidence" value="ECO:0007669"/>
    <property type="project" value="TreeGrafter"/>
</dbReference>
<keyword evidence="5" id="KW-1185">Reference proteome</keyword>
<dbReference type="Pfam" id="PF18771">
    <property type="entry name" value="APOBEC3"/>
    <property type="match status" value="1"/>
</dbReference>
<keyword evidence="3" id="KW-0862">Zinc</keyword>
<dbReference type="GO" id="GO:0016554">
    <property type="term" value="P:cytidine to uridine editing"/>
    <property type="evidence" value="ECO:0007669"/>
    <property type="project" value="TreeGrafter"/>
</dbReference>
<dbReference type="GO" id="GO:0070383">
    <property type="term" value="P:DNA cytosine deamination"/>
    <property type="evidence" value="ECO:0007669"/>
    <property type="project" value="TreeGrafter"/>
</dbReference>
<organism evidence="4 5">
    <name type="scientific">Myotis lucifugus</name>
    <name type="common">Little brown bat</name>
    <dbReference type="NCBI Taxonomy" id="59463"/>
    <lineage>
        <taxon>Eukaryota</taxon>
        <taxon>Metazoa</taxon>
        <taxon>Chordata</taxon>
        <taxon>Craniata</taxon>
        <taxon>Vertebrata</taxon>
        <taxon>Euteleostomi</taxon>
        <taxon>Mammalia</taxon>
        <taxon>Eutheria</taxon>
        <taxon>Laurasiatheria</taxon>
        <taxon>Chiroptera</taxon>
        <taxon>Yangochiroptera</taxon>
        <taxon>Vespertilionidae</taxon>
        <taxon>Myotis</taxon>
    </lineage>
</organism>
<dbReference type="GO" id="GO:0051607">
    <property type="term" value="P:defense response to virus"/>
    <property type="evidence" value="ECO:0007669"/>
    <property type="project" value="TreeGrafter"/>
</dbReference>
<name>G1NTH0_MYOLU</name>
<dbReference type="SUPFAM" id="SSF53927">
    <property type="entry name" value="Cytidine deaminase-like"/>
    <property type="match status" value="1"/>
</dbReference>
<evidence type="ECO:0000313" key="5">
    <source>
        <dbReference type="Proteomes" id="UP000001074"/>
    </source>
</evidence>
<dbReference type="GO" id="GO:0003723">
    <property type="term" value="F:RNA binding"/>
    <property type="evidence" value="ECO:0007669"/>
    <property type="project" value="TreeGrafter"/>
</dbReference>
<dbReference type="HOGENOM" id="CLU_080056_2_0_1"/>
<dbReference type="STRING" id="59463.ENSMLUP00000000465"/>
<dbReference type="Proteomes" id="UP000001074">
    <property type="component" value="Unassembled WGS sequence"/>
</dbReference>
<dbReference type="InParanoid" id="G1NTH0"/>
<reference evidence="4 5" key="1">
    <citation type="journal article" date="2011" name="Nature">
        <title>A high-resolution map of human evolutionary constraint using 29 mammals.</title>
        <authorList>
            <person name="Lindblad-Toh K."/>
            <person name="Garber M."/>
            <person name="Zuk O."/>
            <person name="Lin M.F."/>
            <person name="Parker B.J."/>
            <person name="Washietl S."/>
            <person name="Kheradpour P."/>
            <person name="Ernst J."/>
            <person name="Jordan G."/>
            <person name="Mauceli E."/>
            <person name="Ward L.D."/>
            <person name="Lowe C.B."/>
            <person name="Holloway A.K."/>
            <person name="Clamp M."/>
            <person name="Gnerre S."/>
            <person name="Alfoldi J."/>
            <person name="Beal K."/>
            <person name="Chang J."/>
            <person name="Clawson H."/>
            <person name="Cuff J."/>
            <person name="Di Palma F."/>
            <person name="Fitzgerald S."/>
            <person name="Flicek P."/>
            <person name="Guttman M."/>
            <person name="Hubisz M.J."/>
            <person name="Jaffe D.B."/>
            <person name="Jungreis I."/>
            <person name="Kent W.J."/>
            <person name="Kostka D."/>
            <person name="Lara M."/>
            <person name="Martins A.L."/>
            <person name="Massingham T."/>
            <person name="Moltke I."/>
            <person name="Raney B.J."/>
            <person name="Rasmussen M.D."/>
            <person name="Robinson J."/>
            <person name="Stark A."/>
            <person name="Vilella A.J."/>
            <person name="Wen J."/>
            <person name="Xie X."/>
            <person name="Zody M.C."/>
            <person name="Baldwin J."/>
            <person name="Bloom T."/>
            <person name="Chin C.W."/>
            <person name="Heiman D."/>
            <person name="Nicol R."/>
            <person name="Nusbaum C."/>
            <person name="Young S."/>
            <person name="Wilkinson J."/>
            <person name="Worley K.C."/>
            <person name="Kovar C.L."/>
            <person name="Muzny D.M."/>
            <person name="Gibbs R.A."/>
            <person name="Cree A."/>
            <person name="Dihn H.H."/>
            <person name="Fowler G."/>
            <person name="Jhangiani S."/>
            <person name="Joshi V."/>
            <person name="Lee S."/>
            <person name="Lewis L.R."/>
            <person name="Nazareth L.V."/>
            <person name="Okwuonu G."/>
            <person name="Santibanez J."/>
            <person name="Warren W.C."/>
            <person name="Mardis E.R."/>
            <person name="Weinstock G.M."/>
            <person name="Wilson R.K."/>
            <person name="Delehaunty K."/>
            <person name="Dooling D."/>
            <person name="Fronik C."/>
            <person name="Fulton L."/>
            <person name="Fulton B."/>
            <person name="Graves T."/>
            <person name="Minx P."/>
            <person name="Sodergren E."/>
            <person name="Birney E."/>
            <person name="Margulies E.H."/>
            <person name="Herrero J."/>
            <person name="Green E.D."/>
            <person name="Haussler D."/>
            <person name="Siepel A."/>
            <person name="Goldman N."/>
            <person name="Pollard K.S."/>
            <person name="Pedersen J.S."/>
            <person name="Lander E.S."/>
            <person name="Kellis M."/>
        </authorList>
    </citation>
    <scope>NUCLEOTIDE SEQUENCE [LARGE SCALE GENOMIC DNA]</scope>
</reference>
<dbReference type="OMA" id="NTEWPRE"/>